<keyword evidence="3" id="KW-1185">Reference proteome</keyword>
<dbReference type="EMBL" id="JAHRIQ010084678">
    <property type="protein sequence ID" value="MEQ2249231.1"/>
    <property type="molecule type" value="Genomic_DNA"/>
</dbReference>
<feature type="non-terminal residue" evidence="2">
    <location>
        <position position="116"/>
    </location>
</feature>
<feature type="region of interest" description="Disordered" evidence="1">
    <location>
        <begin position="66"/>
        <end position="116"/>
    </location>
</feature>
<proteinExistence type="predicted"/>
<feature type="compositionally biased region" description="Polar residues" evidence="1">
    <location>
        <begin position="107"/>
        <end position="116"/>
    </location>
</feature>
<comment type="caution">
    <text evidence="2">The sequence shown here is derived from an EMBL/GenBank/DDBJ whole genome shotgun (WGS) entry which is preliminary data.</text>
</comment>
<dbReference type="Proteomes" id="UP001482620">
    <property type="component" value="Unassembled WGS sequence"/>
</dbReference>
<sequence>MGQYVSIHIKKTTDPSKLNLSYLGRSIVVKLRKESQAETSPSSENAHKDRLCGCCPRTLSRKASLKDKVFPSPSKAPVVKGKALSPGAEDGAEASPSKVAKSWSRVRGSTSRQNSD</sequence>
<protein>
    <submittedName>
        <fullName evidence="2">Uncharacterized protein</fullName>
    </submittedName>
</protein>
<organism evidence="2 3">
    <name type="scientific">Ilyodon furcidens</name>
    <name type="common">goldbreast splitfin</name>
    <dbReference type="NCBI Taxonomy" id="33524"/>
    <lineage>
        <taxon>Eukaryota</taxon>
        <taxon>Metazoa</taxon>
        <taxon>Chordata</taxon>
        <taxon>Craniata</taxon>
        <taxon>Vertebrata</taxon>
        <taxon>Euteleostomi</taxon>
        <taxon>Actinopterygii</taxon>
        <taxon>Neopterygii</taxon>
        <taxon>Teleostei</taxon>
        <taxon>Neoteleostei</taxon>
        <taxon>Acanthomorphata</taxon>
        <taxon>Ovalentaria</taxon>
        <taxon>Atherinomorphae</taxon>
        <taxon>Cyprinodontiformes</taxon>
        <taxon>Goodeidae</taxon>
        <taxon>Ilyodon</taxon>
    </lineage>
</organism>
<reference evidence="2 3" key="1">
    <citation type="submission" date="2021-06" db="EMBL/GenBank/DDBJ databases">
        <authorList>
            <person name="Palmer J.M."/>
        </authorList>
    </citation>
    <scope>NUCLEOTIDE SEQUENCE [LARGE SCALE GENOMIC DNA]</scope>
    <source>
        <strain evidence="3">if_2019</strain>
        <tissue evidence="2">Muscle</tissue>
    </source>
</reference>
<accession>A0ABV0UYB6</accession>
<gene>
    <name evidence="2" type="ORF">ILYODFUR_027321</name>
</gene>
<name>A0ABV0UYB6_9TELE</name>
<evidence type="ECO:0000256" key="1">
    <source>
        <dbReference type="SAM" id="MobiDB-lite"/>
    </source>
</evidence>
<evidence type="ECO:0000313" key="2">
    <source>
        <dbReference type="EMBL" id="MEQ2249231.1"/>
    </source>
</evidence>
<evidence type="ECO:0000313" key="3">
    <source>
        <dbReference type="Proteomes" id="UP001482620"/>
    </source>
</evidence>